<dbReference type="EMBL" id="FOLD01000005">
    <property type="protein sequence ID" value="SFC32400.1"/>
    <property type="molecule type" value="Genomic_DNA"/>
</dbReference>
<proteinExistence type="predicted"/>
<organism evidence="1 2">
    <name type="scientific">Massilia yuzhufengensis</name>
    <dbReference type="NCBI Taxonomy" id="1164594"/>
    <lineage>
        <taxon>Bacteria</taxon>
        <taxon>Pseudomonadati</taxon>
        <taxon>Pseudomonadota</taxon>
        <taxon>Betaproteobacteria</taxon>
        <taxon>Burkholderiales</taxon>
        <taxon>Oxalobacteraceae</taxon>
        <taxon>Telluria group</taxon>
        <taxon>Massilia</taxon>
    </lineage>
</organism>
<protein>
    <recommendedName>
        <fullName evidence="3">YCII-related domain-containing protein</fullName>
    </recommendedName>
</protein>
<name>A0A1I1IGS3_9BURK</name>
<dbReference type="RefSeq" id="WP_177207671.1">
    <property type="nucleotide sequence ID" value="NZ_FOLD01000005.1"/>
</dbReference>
<evidence type="ECO:0000313" key="1">
    <source>
        <dbReference type="EMBL" id="SFC32400.1"/>
    </source>
</evidence>
<keyword evidence="2" id="KW-1185">Reference proteome</keyword>
<reference evidence="2" key="1">
    <citation type="submission" date="2016-10" db="EMBL/GenBank/DDBJ databases">
        <authorList>
            <person name="Varghese N."/>
            <person name="Submissions S."/>
        </authorList>
    </citation>
    <scope>NUCLEOTIDE SEQUENCE [LARGE SCALE GENOMIC DNA]</scope>
    <source>
        <strain evidence="2">CGMCC 1.12041</strain>
    </source>
</reference>
<accession>A0A1I1IGS3</accession>
<evidence type="ECO:0000313" key="2">
    <source>
        <dbReference type="Proteomes" id="UP000198639"/>
    </source>
</evidence>
<dbReference type="Proteomes" id="UP000198639">
    <property type="component" value="Unassembled WGS sequence"/>
</dbReference>
<gene>
    <name evidence="1" type="ORF">SAMN05216204_105123</name>
</gene>
<dbReference type="Gene3D" id="3.30.70.1060">
    <property type="entry name" value="Dimeric alpha+beta barrel"/>
    <property type="match status" value="1"/>
</dbReference>
<sequence>MPSRLLGPKLSSASLSGYSIIAAADFNEAVKLAEACPIFDEKGAVEIARLRDAAP</sequence>
<evidence type="ECO:0008006" key="3">
    <source>
        <dbReference type="Google" id="ProtNLM"/>
    </source>
</evidence>
<dbReference type="AlphaFoldDB" id="A0A1I1IGS3"/>